<evidence type="ECO:0000256" key="2">
    <source>
        <dbReference type="PROSITE-ProRule" id="PRU00335"/>
    </source>
</evidence>
<dbReference type="Gene3D" id="1.10.357.10">
    <property type="entry name" value="Tetracycline Repressor, domain 2"/>
    <property type="match status" value="1"/>
</dbReference>
<protein>
    <submittedName>
        <fullName evidence="4">Helix-turn-helix domain-containing protein</fullName>
    </submittedName>
</protein>
<evidence type="ECO:0000313" key="5">
    <source>
        <dbReference type="Proteomes" id="UP001168524"/>
    </source>
</evidence>
<feature type="domain" description="HTH tetR-type" evidence="3">
    <location>
        <begin position="7"/>
        <end position="67"/>
    </location>
</feature>
<organism evidence="4 5">
    <name type="scientific">Acinetobacter thutiue</name>
    <dbReference type="NCBI Taxonomy" id="2998078"/>
    <lineage>
        <taxon>Bacteria</taxon>
        <taxon>Pseudomonadati</taxon>
        <taxon>Pseudomonadota</taxon>
        <taxon>Gammaproteobacteria</taxon>
        <taxon>Moraxellales</taxon>
        <taxon>Moraxellaceae</taxon>
        <taxon>Acinetobacter</taxon>
    </lineage>
</organism>
<feature type="DNA-binding region" description="H-T-H motif" evidence="2">
    <location>
        <begin position="30"/>
        <end position="49"/>
    </location>
</feature>
<proteinExistence type="predicted"/>
<evidence type="ECO:0000259" key="3">
    <source>
        <dbReference type="PROSITE" id="PS50977"/>
    </source>
</evidence>
<dbReference type="PROSITE" id="PS50977">
    <property type="entry name" value="HTH_TETR_2"/>
    <property type="match status" value="1"/>
</dbReference>
<dbReference type="SUPFAM" id="SSF46689">
    <property type="entry name" value="Homeodomain-like"/>
    <property type="match status" value="1"/>
</dbReference>
<dbReference type="RefSeq" id="WP_267981603.1">
    <property type="nucleotide sequence ID" value="NZ_JAPQKF010000007.1"/>
</dbReference>
<evidence type="ECO:0000313" key="4">
    <source>
        <dbReference type="EMBL" id="MDN0015314.1"/>
    </source>
</evidence>
<dbReference type="EMBL" id="JAUDZE010000007">
    <property type="protein sequence ID" value="MDN0015314.1"/>
    <property type="molecule type" value="Genomic_DNA"/>
</dbReference>
<keyword evidence="5" id="KW-1185">Reference proteome</keyword>
<keyword evidence="1 2" id="KW-0238">DNA-binding</keyword>
<dbReference type="PRINTS" id="PR00455">
    <property type="entry name" value="HTHTETR"/>
</dbReference>
<evidence type="ECO:0000256" key="1">
    <source>
        <dbReference type="ARBA" id="ARBA00023125"/>
    </source>
</evidence>
<dbReference type="Proteomes" id="UP001168524">
    <property type="component" value="Unassembled WGS sequence"/>
</dbReference>
<sequence length="188" mass="22199">MPNLQISSRALSVLDYSRNLFNLYGFQEVGVDRIIRETNVAKATFYRYFQSKEKLIELCLVFQKETLEEKISNIKTAYRHSNVVDQLRKIYLLHVDLNGPYHLLFKAIFELEKLYPNAYKIVIEYRTWLLEQIWSLLLKIKTSATMEDAAIFLFIIDGSIIDGSIVELLRMNWGERQDSLLDYFLLMI</sequence>
<name>A0ABT7WRJ6_9GAMM</name>
<comment type="caution">
    <text evidence="4">The sequence shown here is derived from an EMBL/GenBank/DDBJ whole genome shotgun (WGS) entry which is preliminary data.</text>
</comment>
<accession>A0ABT7WRJ6</accession>
<dbReference type="Pfam" id="PF00440">
    <property type="entry name" value="TetR_N"/>
    <property type="match status" value="1"/>
</dbReference>
<dbReference type="InterPro" id="IPR001647">
    <property type="entry name" value="HTH_TetR"/>
</dbReference>
<gene>
    <name evidence="4" type="ORF">QTA56_13890</name>
</gene>
<reference evidence="4" key="1">
    <citation type="submission" date="2023-06" db="EMBL/GenBank/DDBJ databases">
        <title>Two novel species of Acinetobacter isolated from motorbike repairing workshop in Vietnam.</title>
        <authorList>
            <person name="Le N.T.T."/>
        </authorList>
    </citation>
    <scope>NUCLEOTIDE SEQUENCE</scope>
    <source>
        <strain evidence="4">VNH17</strain>
    </source>
</reference>
<dbReference type="InterPro" id="IPR009057">
    <property type="entry name" value="Homeodomain-like_sf"/>
</dbReference>